<gene>
    <name evidence="4" type="primary">fdhE</name>
    <name evidence="4" type="ORF">FTV88_2301</name>
</gene>
<name>A0A5Q2N3G3_9FIRM</name>
<dbReference type="PANTHER" id="PTHR37689:SF1">
    <property type="entry name" value="PROTEIN FDHE"/>
    <property type="match status" value="1"/>
</dbReference>
<dbReference type="EMBL" id="CP045875">
    <property type="protein sequence ID" value="QGG48399.1"/>
    <property type="molecule type" value="Genomic_DNA"/>
</dbReference>
<dbReference type="InterPro" id="IPR056796">
    <property type="entry name" value="FdhE_C"/>
</dbReference>
<dbReference type="GO" id="GO:0008199">
    <property type="term" value="F:ferric iron binding"/>
    <property type="evidence" value="ECO:0007669"/>
    <property type="project" value="TreeGrafter"/>
</dbReference>
<dbReference type="KEGG" id="hcv:FTV88_2301"/>
<dbReference type="RefSeq" id="WP_153725583.1">
    <property type="nucleotide sequence ID" value="NZ_CP045875.1"/>
</dbReference>
<dbReference type="GO" id="GO:0005829">
    <property type="term" value="C:cytosol"/>
    <property type="evidence" value="ECO:0007669"/>
    <property type="project" value="TreeGrafter"/>
</dbReference>
<evidence type="ECO:0000313" key="5">
    <source>
        <dbReference type="Proteomes" id="UP000366051"/>
    </source>
</evidence>
<dbReference type="Gene3D" id="3.90.1670.10">
    <property type="entry name" value="FdhE-like domain"/>
    <property type="match status" value="1"/>
</dbReference>
<evidence type="ECO:0000256" key="1">
    <source>
        <dbReference type="ARBA" id="ARBA00022490"/>
    </source>
</evidence>
<accession>A0A5Q2N3G3</accession>
<dbReference type="InterPro" id="IPR006452">
    <property type="entry name" value="Formate_DH_accessory"/>
</dbReference>
<dbReference type="InterPro" id="IPR056797">
    <property type="entry name" value="FdhE_central"/>
</dbReference>
<proteinExistence type="predicted"/>
<feature type="domain" description="FdhE C-terminal" evidence="3">
    <location>
        <begin position="223"/>
        <end position="276"/>
    </location>
</feature>
<dbReference type="Pfam" id="PF24859">
    <property type="entry name" value="FdhE_central"/>
    <property type="match status" value="1"/>
</dbReference>
<dbReference type="InterPro" id="IPR024064">
    <property type="entry name" value="FdhE-like_sf"/>
</dbReference>
<sequence>MALIEAPPVDMILFFQKVRKAQQEWAEEISLALTEEQKEKVQTLLSKKEHAWSHELFPFEPTRLRQYGEGILDLLQAMLQREDGSDENNLGTLSSLHKLLKGEEASEFYRLLALGDFEELEQKGLALDIDLPLLHYFIRAMLKPYLLASSKALEETIATRDWREPFCPHCGSEPTLGRLSKEEHGKRYLYCSTCETEWPFRRVVCPFCANEDQYSLPIYYVDEERHYRIEGCNQCKRYLKTVDERYYQKQERLDLYEEDVATVQLDLVAREKGLRQK</sequence>
<dbReference type="OrthoDB" id="9811074at2"/>
<evidence type="ECO:0000313" key="4">
    <source>
        <dbReference type="EMBL" id="QGG48399.1"/>
    </source>
</evidence>
<dbReference type="AlphaFoldDB" id="A0A5Q2N3G3"/>
<keyword evidence="5" id="KW-1185">Reference proteome</keyword>
<reference evidence="5" key="1">
    <citation type="submission" date="2019-11" db="EMBL/GenBank/DDBJ databases">
        <title>Genome sequence of Heliorestis convoluta strain HH, an alkaliphilic and minimalistic phototrophic bacterium from a soda lake in Egypt.</title>
        <authorList>
            <person name="Dewey E.D."/>
            <person name="Stokes L.M."/>
            <person name="Burchell B.M."/>
            <person name="Shaffer K.N."/>
            <person name="Huntington A.M."/>
            <person name="Baker J.M."/>
            <person name="Nadendla S."/>
            <person name="Giglio M.G."/>
            <person name="Touchman J.W."/>
            <person name="Blankenship R.E."/>
            <person name="Madigan M.T."/>
            <person name="Sattley W.M."/>
        </authorList>
    </citation>
    <scope>NUCLEOTIDE SEQUENCE [LARGE SCALE GENOMIC DNA]</scope>
    <source>
        <strain evidence="5">HH</strain>
    </source>
</reference>
<feature type="domain" description="FdhE central" evidence="2">
    <location>
        <begin position="166"/>
        <end position="202"/>
    </location>
</feature>
<dbReference type="Pfam" id="PF24860">
    <property type="entry name" value="FdhE_C"/>
    <property type="match status" value="1"/>
</dbReference>
<dbReference type="PANTHER" id="PTHR37689">
    <property type="entry name" value="PROTEIN FDHE"/>
    <property type="match status" value="1"/>
</dbReference>
<keyword evidence="1" id="KW-0963">Cytoplasm</keyword>
<dbReference type="CDD" id="cd16341">
    <property type="entry name" value="FdhE"/>
    <property type="match status" value="1"/>
</dbReference>
<dbReference type="SUPFAM" id="SSF144020">
    <property type="entry name" value="FdhE-like"/>
    <property type="match status" value="1"/>
</dbReference>
<dbReference type="GO" id="GO:0051604">
    <property type="term" value="P:protein maturation"/>
    <property type="evidence" value="ECO:0007669"/>
    <property type="project" value="TreeGrafter"/>
</dbReference>
<protein>
    <submittedName>
        <fullName evidence="4">Formate dehydrogenase accessory protein FdhE</fullName>
    </submittedName>
</protein>
<evidence type="ECO:0000259" key="3">
    <source>
        <dbReference type="Pfam" id="PF24860"/>
    </source>
</evidence>
<organism evidence="4 5">
    <name type="scientific">Heliorestis convoluta</name>
    <dbReference type="NCBI Taxonomy" id="356322"/>
    <lineage>
        <taxon>Bacteria</taxon>
        <taxon>Bacillati</taxon>
        <taxon>Bacillota</taxon>
        <taxon>Clostridia</taxon>
        <taxon>Eubacteriales</taxon>
        <taxon>Heliobacteriaceae</taxon>
        <taxon>Heliorestis</taxon>
    </lineage>
</organism>
<dbReference type="Proteomes" id="UP000366051">
    <property type="component" value="Chromosome"/>
</dbReference>
<evidence type="ECO:0000259" key="2">
    <source>
        <dbReference type="Pfam" id="PF24859"/>
    </source>
</evidence>